<dbReference type="Proteomes" id="UP001515480">
    <property type="component" value="Unassembled WGS sequence"/>
</dbReference>
<evidence type="ECO:0000256" key="2">
    <source>
        <dbReference type="ARBA" id="ARBA00023242"/>
    </source>
</evidence>
<reference evidence="5 6" key="1">
    <citation type="journal article" date="2024" name="Science">
        <title>Giant polyketide synthase enzymes in the biosynthesis of giant marine polyether toxins.</title>
        <authorList>
            <person name="Fallon T.R."/>
            <person name="Shende V.V."/>
            <person name="Wierzbicki I.H."/>
            <person name="Pendleton A.L."/>
            <person name="Watervoot N.F."/>
            <person name="Auber R.P."/>
            <person name="Gonzalez D.J."/>
            <person name="Wisecaver J.H."/>
            <person name="Moore B.S."/>
        </authorList>
    </citation>
    <scope>NUCLEOTIDE SEQUENCE [LARGE SCALE GENOMIC DNA]</scope>
    <source>
        <strain evidence="5 6">12B1</strain>
    </source>
</reference>
<dbReference type="InterPro" id="IPR016197">
    <property type="entry name" value="Chromo-like_dom_sf"/>
</dbReference>
<feature type="domain" description="Chromo" evidence="4">
    <location>
        <begin position="105"/>
        <end position="152"/>
    </location>
</feature>
<name>A0AB34J473_PRYPA</name>
<feature type="compositionally biased region" description="Polar residues" evidence="3">
    <location>
        <begin position="776"/>
        <end position="785"/>
    </location>
</feature>
<evidence type="ECO:0000259" key="4">
    <source>
        <dbReference type="PROSITE" id="PS50013"/>
    </source>
</evidence>
<protein>
    <recommendedName>
        <fullName evidence="4">Chromo domain-containing protein</fullName>
    </recommendedName>
</protein>
<feature type="compositionally biased region" description="Low complexity" evidence="3">
    <location>
        <begin position="762"/>
        <end position="775"/>
    </location>
</feature>
<evidence type="ECO:0000313" key="6">
    <source>
        <dbReference type="Proteomes" id="UP001515480"/>
    </source>
</evidence>
<feature type="domain" description="Chromo" evidence="4">
    <location>
        <begin position="36"/>
        <end position="94"/>
    </location>
</feature>
<keyword evidence="2" id="KW-0539">Nucleus</keyword>
<proteinExistence type="predicted"/>
<feature type="region of interest" description="Disordered" evidence="3">
    <location>
        <begin position="762"/>
        <end position="796"/>
    </location>
</feature>
<dbReference type="InterPro" id="IPR023780">
    <property type="entry name" value="Chromo_domain"/>
</dbReference>
<dbReference type="Pfam" id="PF00385">
    <property type="entry name" value="Chromo"/>
    <property type="match status" value="1"/>
</dbReference>
<organism evidence="5 6">
    <name type="scientific">Prymnesium parvum</name>
    <name type="common">Toxic golden alga</name>
    <dbReference type="NCBI Taxonomy" id="97485"/>
    <lineage>
        <taxon>Eukaryota</taxon>
        <taxon>Haptista</taxon>
        <taxon>Haptophyta</taxon>
        <taxon>Prymnesiophyceae</taxon>
        <taxon>Prymnesiales</taxon>
        <taxon>Prymnesiaceae</taxon>
        <taxon>Prymnesium</taxon>
    </lineage>
</organism>
<dbReference type="InterPro" id="IPR051219">
    <property type="entry name" value="Heterochromatin_chromo-domain"/>
</dbReference>
<feature type="compositionally biased region" description="Low complexity" evidence="3">
    <location>
        <begin position="494"/>
        <end position="509"/>
    </location>
</feature>
<evidence type="ECO:0000313" key="5">
    <source>
        <dbReference type="EMBL" id="KAL1511057.1"/>
    </source>
</evidence>
<dbReference type="AlphaFoldDB" id="A0AB34J473"/>
<dbReference type="CDD" id="cd00024">
    <property type="entry name" value="CD_CSD"/>
    <property type="match status" value="1"/>
</dbReference>
<dbReference type="SMART" id="SM00298">
    <property type="entry name" value="CHROMO"/>
    <property type="match status" value="2"/>
</dbReference>
<evidence type="ECO:0000256" key="3">
    <source>
        <dbReference type="SAM" id="MobiDB-lite"/>
    </source>
</evidence>
<comment type="subcellular location">
    <subcellularLocation>
        <location evidence="1">Nucleus</location>
    </subcellularLocation>
</comment>
<accession>A0AB34J473</accession>
<gene>
    <name evidence="5" type="ORF">AB1Y20_005881</name>
</gene>
<dbReference type="PANTHER" id="PTHR22812">
    <property type="entry name" value="CHROMOBOX PROTEIN"/>
    <property type="match status" value="1"/>
</dbReference>
<feature type="region of interest" description="Disordered" evidence="3">
    <location>
        <begin position="187"/>
        <end position="241"/>
    </location>
</feature>
<comment type="caution">
    <text evidence="5">The sequence shown here is derived from an EMBL/GenBank/DDBJ whole genome shotgun (WGS) entry which is preliminary data.</text>
</comment>
<feature type="region of interest" description="Disordered" evidence="3">
    <location>
        <begin position="494"/>
        <end position="525"/>
    </location>
</feature>
<dbReference type="PROSITE" id="PS50013">
    <property type="entry name" value="CHROMO_2"/>
    <property type="match status" value="2"/>
</dbReference>
<dbReference type="Gene3D" id="2.40.50.40">
    <property type="match status" value="2"/>
</dbReference>
<feature type="region of interest" description="Disordered" evidence="3">
    <location>
        <begin position="80"/>
        <end position="107"/>
    </location>
</feature>
<feature type="region of interest" description="Disordered" evidence="3">
    <location>
        <begin position="374"/>
        <end position="397"/>
    </location>
</feature>
<evidence type="ECO:0000256" key="1">
    <source>
        <dbReference type="ARBA" id="ARBA00004123"/>
    </source>
</evidence>
<keyword evidence="6" id="KW-1185">Reference proteome</keyword>
<dbReference type="SUPFAM" id="SSF54160">
    <property type="entry name" value="Chromo domain-like"/>
    <property type="match status" value="2"/>
</dbReference>
<sequence length="796" mass="82737">MKPYPLRVDVAKPSPFVPSFGNARASPSADAEPAERQLDRILAKRQKGGRTEFLVKWHNSSAHTWEPAKAVSKEAIAEYDEKRQRRQQQQADKEASGADAAPPERQPLRILAQRRFEGGQRYLVQWAGSSAASASWEFSKAVGNASLVQEFETAIRRLRNTTLEQLRSGGYSLASLGFRNSSYFQGPSSLDADGTPRQPYSLPTAHAPEPGPARRPAASKPRSKGKQPPSLAPAPAAPAAPLAADRSLNRVGLAPLGNLLRKRLAPVSDEDDELLAASNGAPPEPPAKVRKAAAPPEGEAKAEGAEEASVPERLQPPISIRATLAAARGGGRVRLTLRLVGAPKVRVRKRKMPGYLTVRLRLCGVDRNLMPPLSSSKPAGLSSHAGGKPSAGVGSKLSSLARRTAAQSFSMSTSPPPLASASPVYLTPNNPAAFCSQIASSLTQEAVKSPKATSHLSLDTSGYVLPTAPPGYIYAIGPRRGSYCVLQPVINPSSGGPTPSAPPAGASASVESPMPGTAQAQGGVPVASKGEMEAARMAAGYMHAMGMGNHASPAAAYNAPMAATAGEAPMDMQMVGGRGADDGWEAGHARVAEYQHAEMMHWGVHDGSRGCETVMCGNGCADGRMALAMQSGAYCDEGARGPTPFSCGAAHMRMAGAQAGSQQSSSPYIAVPMQGGNYQLVCMMDQNRSNLAQSTYLVPMSDGSYYQMTQFAQMPVTSMPMGSSCAGMPSHAQESAPAASCGSSAGAYVLAVPMISQEEAPAAAPAMAQVPAHSASPTGTVSPTLGVSPAEARASP</sequence>
<dbReference type="GO" id="GO:0005634">
    <property type="term" value="C:nucleus"/>
    <property type="evidence" value="ECO:0007669"/>
    <property type="project" value="UniProtKB-SubCell"/>
</dbReference>
<dbReference type="EMBL" id="JBGBPQ010000014">
    <property type="protein sequence ID" value="KAL1511057.1"/>
    <property type="molecule type" value="Genomic_DNA"/>
</dbReference>
<dbReference type="InterPro" id="IPR000953">
    <property type="entry name" value="Chromo/chromo_shadow_dom"/>
</dbReference>
<feature type="region of interest" description="Disordered" evidence="3">
    <location>
        <begin position="1"/>
        <end position="35"/>
    </location>
</feature>
<feature type="region of interest" description="Disordered" evidence="3">
    <location>
        <begin position="271"/>
        <end position="314"/>
    </location>
</feature>